<dbReference type="Gene3D" id="2.130.10.10">
    <property type="entry name" value="YVTN repeat-like/Quinoprotein amine dehydrogenase"/>
    <property type="match status" value="2"/>
</dbReference>
<feature type="repeat" description="WD" evidence="3">
    <location>
        <begin position="137"/>
        <end position="155"/>
    </location>
</feature>
<dbReference type="SUPFAM" id="SSF50978">
    <property type="entry name" value="WD40 repeat-like"/>
    <property type="match status" value="1"/>
</dbReference>
<dbReference type="PANTHER" id="PTHR19879">
    <property type="entry name" value="TRANSCRIPTION INITIATION FACTOR TFIID"/>
    <property type="match status" value="1"/>
</dbReference>
<protein>
    <recommendedName>
        <fullName evidence="6">WD40 repeat domain-containing protein</fullName>
    </recommendedName>
</protein>
<evidence type="ECO:0000256" key="3">
    <source>
        <dbReference type="PROSITE-ProRule" id="PRU00221"/>
    </source>
</evidence>
<dbReference type="InterPro" id="IPR015943">
    <property type="entry name" value="WD40/YVTN_repeat-like_dom_sf"/>
</dbReference>
<dbReference type="CDD" id="cd00200">
    <property type="entry name" value="WD40"/>
    <property type="match status" value="1"/>
</dbReference>
<dbReference type="EMBL" id="BONW01000042">
    <property type="protein sequence ID" value="GIG92200.1"/>
    <property type="molecule type" value="Genomic_DNA"/>
</dbReference>
<comment type="caution">
    <text evidence="4">The sequence shown here is derived from an EMBL/GenBank/DDBJ whole genome shotgun (WGS) entry which is preliminary data.</text>
</comment>
<dbReference type="PROSITE" id="PS00678">
    <property type="entry name" value="WD_REPEATS_1"/>
    <property type="match status" value="3"/>
</dbReference>
<organism evidence="4 5">
    <name type="scientific">Plantactinospora endophytica</name>
    <dbReference type="NCBI Taxonomy" id="673535"/>
    <lineage>
        <taxon>Bacteria</taxon>
        <taxon>Bacillati</taxon>
        <taxon>Actinomycetota</taxon>
        <taxon>Actinomycetes</taxon>
        <taxon>Micromonosporales</taxon>
        <taxon>Micromonosporaceae</taxon>
        <taxon>Plantactinospora</taxon>
    </lineage>
</organism>
<dbReference type="Proteomes" id="UP000646749">
    <property type="component" value="Unassembled WGS sequence"/>
</dbReference>
<gene>
    <name evidence="4" type="ORF">Pen02_71360</name>
</gene>
<feature type="repeat" description="WD" evidence="3">
    <location>
        <begin position="53"/>
        <end position="97"/>
    </location>
</feature>
<keyword evidence="5" id="KW-1185">Reference proteome</keyword>
<dbReference type="InterPro" id="IPR036322">
    <property type="entry name" value="WD40_repeat_dom_sf"/>
</dbReference>
<dbReference type="PROSITE" id="PS50294">
    <property type="entry name" value="WD_REPEATS_REGION"/>
    <property type="match status" value="3"/>
</dbReference>
<reference evidence="4 5" key="1">
    <citation type="submission" date="2021-01" db="EMBL/GenBank/DDBJ databases">
        <title>Whole genome shotgun sequence of Plantactinospora endophytica NBRC 110450.</title>
        <authorList>
            <person name="Komaki H."/>
            <person name="Tamura T."/>
        </authorList>
    </citation>
    <scope>NUCLEOTIDE SEQUENCE [LARGE SCALE GENOMIC DNA]</scope>
    <source>
        <strain evidence="4 5">NBRC 110450</strain>
    </source>
</reference>
<accession>A0ABQ4EBT5</accession>
<name>A0ABQ4EBT5_9ACTN</name>
<dbReference type="InterPro" id="IPR001680">
    <property type="entry name" value="WD40_rpt"/>
</dbReference>
<dbReference type="PANTHER" id="PTHR19879:SF9">
    <property type="entry name" value="TRANSCRIPTION INITIATION FACTOR TFIID SUBUNIT 5"/>
    <property type="match status" value="1"/>
</dbReference>
<sequence>MEESWRALDGHRGAVWSVDWVRRSDGRLLLASGSYDETVRIWDADSWECVAVLADHDRPVASVRWVEPPGGGLLLATGDDDGIVRLWDADTWQCSRVLVAGDDYQGRPSGIPLLRRFRRPPARLKRIRSVAWIADRPGASLLVTASYDQTVRVWDAGSWRCRRVLTGHSLYVTAVAGARTNDGQVLLASGAYDHTVRIWDVDSGECRQVLRCDASVISLAWATRPDGTLLLAAGADHGTVRIWDAQTWECRHVLRDELDGTHPTDVVVQASSLDWIASPGAGAGMLLAGANLLGNRVHVWDGERGTLRRVVDPIRALERPANFSSNYVIAVAWADSTERDGVLRLAIGGGPDLRLSVWDVPLDRLAADA</sequence>
<dbReference type="InterPro" id="IPR020472">
    <property type="entry name" value="WD40_PAC1"/>
</dbReference>
<evidence type="ECO:0000313" key="5">
    <source>
        <dbReference type="Proteomes" id="UP000646749"/>
    </source>
</evidence>
<evidence type="ECO:0000256" key="1">
    <source>
        <dbReference type="ARBA" id="ARBA00022574"/>
    </source>
</evidence>
<dbReference type="PRINTS" id="PR00320">
    <property type="entry name" value="GPROTEINBRPT"/>
</dbReference>
<dbReference type="PROSITE" id="PS50082">
    <property type="entry name" value="WD_REPEATS_2"/>
    <property type="match status" value="4"/>
</dbReference>
<evidence type="ECO:0000313" key="4">
    <source>
        <dbReference type="EMBL" id="GIG92200.1"/>
    </source>
</evidence>
<keyword evidence="1 3" id="KW-0853">WD repeat</keyword>
<evidence type="ECO:0008006" key="6">
    <source>
        <dbReference type="Google" id="ProtNLM"/>
    </source>
</evidence>
<evidence type="ECO:0000256" key="2">
    <source>
        <dbReference type="ARBA" id="ARBA00022737"/>
    </source>
</evidence>
<dbReference type="SMART" id="SM00320">
    <property type="entry name" value="WD40"/>
    <property type="match status" value="6"/>
</dbReference>
<feature type="repeat" description="WD" evidence="3">
    <location>
        <begin position="8"/>
        <end position="52"/>
    </location>
</feature>
<dbReference type="InterPro" id="IPR019775">
    <property type="entry name" value="WD40_repeat_CS"/>
</dbReference>
<feature type="repeat" description="WD" evidence="3">
    <location>
        <begin position="165"/>
        <end position="209"/>
    </location>
</feature>
<proteinExistence type="predicted"/>
<keyword evidence="2" id="KW-0677">Repeat</keyword>
<dbReference type="Pfam" id="PF00400">
    <property type="entry name" value="WD40"/>
    <property type="match status" value="5"/>
</dbReference>